<dbReference type="SUPFAM" id="SSF53822">
    <property type="entry name" value="Periplasmic binding protein-like I"/>
    <property type="match status" value="1"/>
</dbReference>
<accession>A0A1Q9AD54</accession>
<dbReference type="PANTHER" id="PTHR30146">
    <property type="entry name" value="LACI-RELATED TRANSCRIPTIONAL REPRESSOR"/>
    <property type="match status" value="1"/>
</dbReference>
<evidence type="ECO:0000256" key="3">
    <source>
        <dbReference type="ARBA" id="ARBA00023163"/>
    </source>
</evidence>
<evidence type="ECO:0000256" key="1">
    <source>
        <dbReference type="ARBA" id="ARBA00023015"/>
    </source>
</evidence>
<sequence length="338" mass="37243">MAKTRNRATGLPTLAEVAERAGVSPITASRALRSVPTVDPDLVDRVRQAARSLGYVPNPAARTLASARSRTVVVLIPALSNHLFIEMFEAIETVLRARGFEPLLGHYQYDALEEERLIRTFLTYQPCGLLLTGFDQTPAATRLLTDCGLPRVHMMELGEETEIPSVGFSQDEAGTAVAWHLISRGRRRFAFLGAQLDRRVLQRRDGFQRALLEAGMQPAVEFLSPDPSSIALGCQQFRSLRRDYPDIDAIFFCNDDLAFGASFEAARMGVPVPRQIAFVGFNDLPGANELVPRLTSVRTPRAEIGRVAARRLLALLDGETLSQPALDIGFELMPRQSS</sequence>
<evidence type="ECO:0000259" key="4">
    <source>
        <dbReference type="PROSITE" id="PS50932"/>
    </source>
</evidence>
<dbReference type="Pfam" id="PF13377">
    <property type="entry name" value="Peripla_BP_3"/>
    <property type="match status" value="1"/>
</dbReference>
<dbReference type="PROSITE" id="PS50932">
    <property type="entry name" value="HTH_LACI_2"/>
    <property type="match status" value="1"/>
</dbReference>
<organism evidence="5 6">
    <name type="scientific">Xaviernesmea rhizosphaerae</name>
    <dbReference type="NCBI Taxonomy" id="1672749"/>
    <lineage>
        <taxon>Bacteria</taxon>
        <taxon>Pseudomonadati</taxon>
        <taxon>Pseudomonadota</taxon>
        <taxon>Alphaproteobacteria</taxon>
        <taxon>Hyphomicrobiales</taxon>
        <taxon>Rhizobiaceae</taxon>
        <taxon>Rhizobium/Agrobacterium group</taxon>
        <taxon>Xaviernesmea</taxon>
    </lineage>
</organism>
<dbReference type="SMART" id="SM00354">
    <property type="entry name" value="HTH_LACI"/>
    <property type="match status" value="1"/>
</dbReference>
<dbReference type="RefSeq" id="WP_075636740.1">
    <property type="nucleotide sequence ID" value="NZ_MKIO01000041.1"/>
</dbReference>
<gene>
    <name evidence="5" type="ORF">BJF92_17590</name>
</gene>
<dbReference type="PANTHER" id="PTHR30146:SF2">
    <property type="entry name" value="HTH-TYPE TRANSCRIPTIONAL REGULATOR GNTR"/>
    <property type="match status" value="1"/>
</dbReference>
<dbReference type="CDD" id="cd01392">
    <property type="entry name" value="HTH_LacI"/>
    <property type="match status" value="1"/>
</dbReference>
<reference evidence="5 6" key="1">
    <citation type="submission" date="2016-09" db="EMBL/GenBank/DDBJ databases">
        <title>Rhizobium sp. nov., a novel species isolated from the rice rhizosphere.</title>
        <authorList>
            <person name="Zhao J."/>
            <person name="Zhang X."/>
        </authorList>
    </citation>
    <scope>NUCLEOTIDE SEQUENCE [LARGE SCALE GENOMIC DNA]</scope>
    <source>
        <strain evidence="5 6">MH17</strain>
    </source>
</reference>
<keyword evidence="2" id="KW-0238">DNA-binding</keyword>
<dbReference type="GO" id="GO:0000976">
    <property type="term" value="F:transcription cis-regulatory region binding"/>
    <property type="evidence" value="ECO:0007669"/>
    <property type="project" value="TreeGrafter"/>
</dbReference>
<dbReference type="AlphaFoldDB" id="A0A1Q9AD54"/>
<comment type="caution">
    <text evidence="5">The sequence shown here is derived from an EMBL/GenBank/DDBJ whole genome shotgun (WGS) entry which is preliminary data.</text>
</comment>
<dbReference type="Gene3D" id="1.10.260.40">
    <property type="entry name" value="lambda repressor-like DNA-binding domains"/>
    <property type="match status" value="1"/>
</dbReference>
<dbReference type="EMBL" id="MKIO01000041">
    <property type="protein sequence ID" value="OLP52873.1"/>
    <property type="molecule type" value="Genomic_DNA"/>
</dbReference>
<dbReference type="GO" id="GO:0003700">
    <property type="term" value="F:DNA-binding transcription factor activity"/>
    <property type="evidence" value="ECO:0007669"/>
    <property type="project" value="TreeGrafter"/>
</dbReference>
<evidence type="ECO:0000313" key="6">
    <source>
        <dbReference type="Proteomes" id="UP000186143"/>
    </source>
</evidence>
<dbReference type="Gene3D" id="3.40.50.2300">
    <property type="match status" value="2"/>
</dbReference>
<dbReference type="InterPro" id="IPR000843">
    <property type="entry name" value="HTH_LacI"/>
</dbReference>
<keyword evidence="1" id="KW-0805">Transcription regulation</keyword>
<dbReference type="STRING" id="1672749.BJF92_17590"/>
<dbReference type="InterPro" id="IPR028082">
    <property type="entry name" value="Peripla_BP_I"/>
</dbReference>
<dbReference type="SUPFAM" id="SSF47413">
    <property type="entry name" value="lambda repressor-like DNA-binding domains"/>
    <property type="match status" value="1"/>
</dbReference>
<dbReference type="OrthoDB" id="7170131at2"/>
<dbReference type="InterPro" id="IPR046335">
    <property type="entry name" value="LacI/GalR-like_sensor"/>
</dbReference>
<evidence type="ECO:0000256" key="2">
    <source>
        <dbReference type="ARBA" id="ARBA00023125"/>
    </source>
</evidence>
<dbReference type="InterPro" id="IPR010982">
    <property type="entry name" value="Lambda_DNA-bd_dom_sf"/>
</dbReference>
<dbReference type="Proteomes" id="UP000186143">
    <property type="component" value="Unassembled WGS sequence"/>
</dbReference>
<proteinExistence type="predicted"/>
<keyword evidence="3" id="KW-0804">Transcription</keyword>
<dbReference type="CDD" id="cd01575">
    <property type="entry name" value="PBP1_GntR"/>
    <property type="match status" value="1"/>
</dbReference>
<feature type="domain" description="HTH lacI-type" evidence="4">
    <location>
        <begin position="12"/>
        <end position="66"/>
    </location>
</feature>
<protein>
    <submittedName>
        <fullName evidence="5">LacI family transcriptional regulator</fullName>
    </submittedName>
</protein>
<dbReference type="Pfam" id="PF00356">
    <property type="entry name" value="LacI"/>
    <property type="match status" value="1"/>
</dbReference>
<name>A0A1Q9AD54_9HYPH</name>
<evidence type="ECO:0000313" key="5">
    <source>
        <dbReference type="EMBL" id="OLP52873.1"/>
    </source>
</evidence>